<sequence>MARSCVTDPRWRELVALYRYDWIAAADVLFG</sequence>
<reference evidence="1 2" key="1">
    <citation type="submission" date="2019-08" db="EMBL/GenBank/DDBJ databases">
        <title>Whole genome analysis of cultivated E. coli strains isolated from CD patients and healthy donors.</title>
        <authorList>
            <person name="Siniagina M.N."/>
            <person name="Markelova M.I."/>
            <person name="Laikov A.V."/>
            <person name="Boulygina E.A."/>
            <person name="Khusnutdinova D.R."/>
            <person name="Kharchenko A."/>
            <person name="Grigoryeva T.V."/>
        </authorList>
    </citation>
    <scope>NUCLEOTIDE SEQUENCE [LARGE SCALE GENOMIC DNA]</scope>
    <source>
        <strain evidence="1 2">3_77_5</strain>
    </source>
</reference>
<evidence type="ECO:0000313" key="2">
    <source>
        <dbReference type="Proteomes" id="UP000321461"/>
    </source>
</evidence>
<name>A0A5C9AAQ5_ECOLX</name>
<accession>A0A5C9AAQ5</accession>
<comment type="caution">
    <text evidence="1">The sequence shown here is derived from an EMBL/GenBank/DDBJ whole genome shotgun (WGS) entry which is preliminary data.</text>
</comment>
<dbReference type="EMBL" id="VSBS01001834">
    <property type="protein sequence ID" value="TXS97808.1"/>
    <property type="molecule type" value="Genomic_DNA"/>
</dbReference>
<proteinExistence type="predicted"/>
<dbReference type="Proteomes" id="UP000321461">
    <property type="component" value="Unassembled WGS sequence"/>
</dbReference>
<feature type="non-terminal residue" evidence="1">
    <location>
        <position position="31"/>
    </location>
</feature>
<gene>
    <name evidence="1" type="ORF">FWK02_31275</name>
</gene>
<dbReference type="AlphaFoldDB" id="A0A5C9AAQ5"/>
<protein>
    <submittedName>
        <fullName evidence="1">Large terminase</fullName>
    </submittedName>
</protein>
<evidence type="ECO:0000313" key="1">
    <source>
        <dbReference type="EMBL" id="TXS97808.1"/>
    </source>
</evidence>
<organism evidence="1 2">
    <name type="scientific">Escherichia coli</name>
    <dbReference type="NCBI Taxonomy" id="562"/>
    <lineage>
        <taxon>Bacteria</taxon>
        <taxon>Pseudomonadati</taxon>
        <taxon>Pseudomonadota</taxon>
        <taxon>Gammaproteobacteria</taxon>
        <taxon>Enterobacterales</taxon>
        <taxon>Enterobacteriaceae</taxon>
        <taxon>Escherichia</taxon>
    </lineage>
</organism>